<evidence type="ECO:0000259" key="2">
    <source>
        <dbReference type="PROSITE" id="PS50883"/>
    </source>
</evidence>
<protein>
    <submittedName>
        <fullName evidence="4">Diguanylate cyclase/phosphodiesterase</fullName>
    </submittedName>
</protein>
<dbReference type="InterPro" id="IPR043128">
    <property type="entry name" value="Rev_trsase/Diguanyl_cyclase"/>
</dbReference>
<dbReference type="RefSeq" id="WP_132570178.1">
    <property type="nucleotide sequence ID" value="NZ_CBCSGL010000001.1"/>
</dbReference>
<dbReference type="SMART" id="SM00052">
    <property type="entry name" value="EAL"/>
    <property type="match status" value="1"/>
</dbReference>
<feature type="transmembrane region" description="Helical" evidence="1">
    <location>
        <begin position="339"/>
        <end position="359"/>
    </location>
</feature>
<dbReference type="CDD" id="cd00130">
    <property type="entry name" value="PAS"/>
    <property type="match status" value="1"/>
</dbReference>
<dbReference type="InterPro" id="IPR035919">
    <property type="entry name" value="EAL_sf"/>
</dbReference>
<feature type="transmembrane region" description="Helical" evidence="1">
    <location>
        <begin position="14"/>
        <end position="35"/>
    </location>
</feature>
<feature type="transmembrane region" description="Helical" evidence="1">
    <location>
        <begin position="309"/>
        <end position="327"/>
    </location>
</feature>
<dbReference type="PANTHER" id="PTHR44757">
    <property type="entry name" value="DIGUANYLATE CYCLASE DGCP"/>
    <property type="match status" value="1"/>
</dbReference>
<dbReference type="EMBL" id="SMBU01000004">
    <property type="protein sequence ID" value="TCV02293.1"/>
    <property type="molecule type" value="Genomic_DNA"/>
</dbReference>
<evidence type="ECO:0000313" key="5">
    <source>
        <dbReference type="Proteomes" id="UP000295110"/>
    </source>
</evidence>
<dbReference type="InterPro" id="IPR052155">
    <property type="entry name" value="Biofilm_reg_signaling"/>
</dbReference>
<dbReference type="InterPro" id="IPR001633">
    <property type="entry name" value="EAL_dom"/>
</dbReference>
<dbReference type="AlphaFoldDB" id="A0A4R3VED6"/>
<dbReference type="SUPFAM" id="SSF55785">
    <property type="entry name" value="PYP-like sensor domain (PAS domain)"/>
    <property type="match status" value="1"/>
</dbReference>
<evidence type="ECO:0000256" key="1">
    <source>
        <dbReference type="SAM" id="Phobius"/>
    </source>
</evidence>
<dbReference type="InterPro" id="IPR000160">
    <property type="entry name" value="GGDEF_dom"/>
</dbReference>
<dbReference type="PROSITE" id="PS50887">
    <property type="entry name" value="GGDEF"/>
    <property type="match status" value="1"/>
</dbReference>
<keyword evidence="1" id="KW-0472">Membrane</keyword>
<dbReference type="CDD" id="cd01949">
    <property type="entry name" value="GGDEF"/>
    <property type="match status" value="1"/>
</dbReference>
<dbReference type="Pfam" id="PF13188">
    <property type="entry name" value="PAS_8"/>
    <property type="match status" value="1"/>
</dbReference>
<evidence type="ECO:0000313" key="4">
    <source>
        <dbReference type="EMBL" id="TCV02293.1"/>
    </source>
</evidence>
<dbReference type="Gene3D" id="3.30.450.20">
    <property type="entry name" value="PAS domain"/>
    <property type="match status" value="1"/>
</dbReference>
<feature type="transmembrane region" description="Helical" evidence="1">
    <location>
        <begin position="190"/>
        <end position="208"/>
    </location>
</feature>
<name>A0A4R3VED6_ROSSA</name>
<accession>A0A4R3VED6</accession>
<dbReference type="CDD" id="cd01948">
    <property type="entry name" value="EAL"/>
    <property type="match status" value="1"/>
</dbReference>
<dbReference type="PROSITE" id="PS50883">
    <property type="entry name" value="EAL"/>
    <property type="match status" value="1"/>
</dbReference>
<dbReference type="OrthoDB" id="9813903at2"/>
<dbReference type="InterPro" id="IPR000014">
    <property type="entry name" value="PAS"/>
</dbReference>
<feature type="domain" description="EAL" evidence="2">
    <location>
        <begin position="683"/>
        <end position="942"/>
    </location>
</feature>
<dbReference type="Gene3D" id="3.30.70.270">
    <property type="match status" value="1"/>
</dbReference>
<reference evidence="4 5" key="1">
    <citation type="submission" date="2019-03" db="EMBL/GenBank/DDBJ databases">
        <title>Genomic Encyclopedia of Type Strains, Phase IV (KMG-IV): sequencing the most valuable type-strain genomes for metagenomic binning, comparative biology and taxonomic classification.</title>
        <authorList>
            <person name="Goeker M."/>
        </authorList>
    </citation>
    <scope>NUCLEOTIDE SEQUENCE [LARGE SCALE GENOMIC DNA]</scope>
    <source>
        <strain evidence="4 5">DSM 654</strain>
    </source>
</reference>
<gene>
    <name evidence="4" type="ORF">EV671_100466</name>
</gene>
<feature type="transmembrane region" description="Helical" evidence="1">
    <location>
        <begin position="251"/>
        <end position="270"/>
    </location>
</feature>
<dbReference type="SUPFAM" id="SSF141868">
    <property type="entry name" value="EAL domain-like"/>
    <property type="match status" value="1"/>
</dbReference>
<dbReference type="Pfam" id="PF00990">
    <property type="entry name" value="GGDEF"/>
    <property type="match status" value="1"/>
</dbReference>
<organism evidence="4 5">
    <name type="scientific">Roseateles saccharophilus</name>
    <name type="common">Pseudomonas saccharophila</name>
    <dbReference type="NCBI Taxonomy" id="304"/>
    <lineage>
        <taxon>Bacteria</taxon>
        <taxon>Pseudomonadati</taxon>
        <taxon>Pseudomonadota</taxon>
        <taxon>Betaproteobacteria</taxon>
        <taxon>Burkholderiales</taxon>
        <taxon>Sphaerotilaceae</taxon>
        <taxon>Roseateles</taxon>
    </lineage>
</organism>
<dbReference type="InterPro" id="IPR035965">
    <property type="entry name" value="PAS-like_dom_sf"/>
</dbReference>
<dbReference type="PANTHER" id="PTHR44757:SF2">
    <property type="entry name" value="BIOFILM ARCHITECTURE MAINTENANCE PROTEIN MBAA"/>
    <property type="match status" value="1"/>
</dbReference>
<keyword evidence="1" id="KW-1133">Transmembrane helix</keyword>
<feature type="transmembrane region" description="Helical" evidence="1">
    <location>
        <begin position="282"/>
        <end position="303"/>
    </location>
</feature>
<dbReference type="SUPFAM" id="SSF55073">
    <property type="entry name" value="Nucleotide cyclase"/>
    <property type="match status" value="1"/>
</dbReference>
<dbReference type="Gene3D" id="3.20.20.450">
    <property type="entry name" value="EAL domain"/>
    <property type="match status" value="1"/>
</dbReference>
<feature type="domain" description="GGDEF" evidence="3">
    <location>
        <begin position="541"/>
        <end position="676"/>
    </location>
</feature>
<dbReference type="SMART" id="SM00267">
    <property type="entry name" value="GGDEF"/>
    <property type="match status" value="1"/>
</dbReference>
<dbReference type="Proteomes" id="UP000295110">
    <property type="component" value="Unassembled WGS sequence"/>
</dbReference>
<feature type="transmembrane region" description="Helical" evidence="1">
    <location>
        <begin position="213"/>
        <end position="231"/>
    </location>
</feature>
<dbReference type="NCBIfam" id="TIGR00254">
    <property type="entry name" value="GGDEF"/>
    <property type="match status" value="1"/>
</dbReference>
<keyword evidence="1" id="KW-0812">Transmembrane</keyword>
<dbReference type="Pfam" id="PF00563">
    <property type="entry name" value="EAL"/>
    <property type="match status" value="1"/>
</dbReference>
<dbReference type="InterPro" id="IPR029787">
    <property type="entry name" value="Nucleotide_cyclase"/>
</dbReference>
<keyword evidence="5" id="KW-1185">Reference proteome</keyword>
<evidence type="ECO:0000259" key="3">
    <source>
        <dbReference type="PROSITE" id="PS50887"/>
    </source>
</evidence>
<comment type="caution">
    <text evidence="4">The sequence shown here is derived from an EMBL/GenBank/DDBJ whole genome shotgun (WGS) entry which is preliminary data.</text>
</comment>
<sequence length="979" mass="106407">MPQFNRLESIFDAFAVRIFPAVVLVVVGLVMLWQLGTAEPLSGQPVPVAAREAPAADTLPAQALALLAGAGTARSVSTQLSTRPFWYRIEADAPDHDSAWGVGLPSRHAMNLACWDAATLAPLGQASRSDTSGAIGNLQGGFIVRLEPQARHASLLCRSEFRGPAKISAERWTQAVADAANAQHKRNATMIEAGFGLLAISMVLTAAINLNKLYWAFVGWLFVSMRMALLSEGSDLSFIGVPIPLELLIPVRQWTVALYFCCTIAVLGLLFKQELKQLGGGWLLTTLRVFAILIALLCAALPFEHFLPFVWVATTIVAVLTTPWLYLILRKVHSRTAMWYVVSTLVTLVASLTEVVAAATGYRFLLGGLNSVTAALASALFTTAALAEHMRQDRLQREAAQRTLKAAYDDSPVGLFSVDEKLRVLSCNPAFRAMLAQADYAGPLDVNMIFENQVALALANLGEDGDQFDQQVRIRYGGSVERWFLLRASSSRAGLIECSLQDITDRVRSANRLEFLVNHDPLTECLNLRGLTRSFERSVERVTALAYLDLDRFKLINDLYGHNAGDAVLLQVCERIRSQLPANALLARVGGDEFVLAFVTTELAQARIVCQNICALISTAPFKIENQQFALSVSAGLVSTQWLASQGMKAVVSAADTLCRMAKKRPGTDRLLVMAGEDKFFKTHKEELELINCLEHDRTPEGLFLVMQPELSLHRPFDSLNFEVLIRMRKPSGETLPAQVVIEAAEAHGKTAIIDRWVISTVLAWLETHQARLPNTQFIGVNLSGGSLNDVVFIEDLFALLEAHGDVAKRLCIEITETVALTDLAHMQRFIERAGALGVKVALDDFGAGYSSFGYLKGMTVDALKLDGSLVRDVTSNPAAMAILGALGGLSANLGMKSIGEYVEDLPILKALVDAGVDYAQGWAISKPVMPEQILAASSSADFIQDADVAQYVRSLQSRPTLVSRQAAPGTAAAEPMLH</sequence>
<proteinExistence type="predicted"/>